<dbReference type="PANTHER" id="PTHR30001">
    <property type="entry name" value="RIBONUCLEASE"/>
    <property type="match status" value="1"/>
</dbReference>
<evidence type="ECO:0000313" key="11">
    <source>
        <dbReference type="EMBL" id="OLA37306.1"/>
    </source>
</evidence>
<keyword evidence="5" id="KW-0255">Endonuclease</keyword>
<keyword evidence="8" id="KW-0694">RNA-binding</keyword>
<dbReference type="GO" id="GO:0006364">
    <property type="term" value="P:rRNA processing"/>
    <property type="evidence" value="ECO:0007669"/>
    <property type="project" value="TreeGrafter"/>
</dbReference>
<dbReference type="InterPro" id="IPR004659">
    <property type="entry name" value="RNase_E/G"/>
</dbReference>
<evidence type="ECO:0000256" key="6">
    <source>
        <dbReference type="ARBA" id="ARBA00022801"/>
    </source>
</evidence>
<keyword evidence="4" id="KW-0479">Metal-binding</keyword>
<evidence type="ECO:0000259" key="9">
    <source>
        <dbReference type="Pfam" id="PF10150"/>
    </source>
</evidence>
<keyword evidence="3" id="KW-0540">Nuclease</keyword>
<dbReference type="AlphaFoldDB" id="A0A1Q6R4Q4"/>
<feature type="domain" description="RNA-binding protein AU-1/Ribonuclease E/G" evidence="9">
    <location>
        <begin position="103"/>
        <end position="371"/>
    </location>
</feature>
<dbReference type="SUPFAM" id="SSF50249">
    <property type="entry name" value="Nucleic acid-binding proteins"/>
    <property type="match status" value="1"/>
</dbReference>
<dbReference type="Pfam" id="PF20833">
    <property type="entry name" value="RNase_E_G_Thio"/>
    <property type="match status" value="1"/>
</dbReference>
<protein>
    <submittedName>
        <fullName evidence="11">Uncharacterized protein</fullName>
    </submittedName>
</protein>
<dbReference type="CDD" id="cd04453">
    <property type="entry name" value="S1_RNase_E"/>
    <property type="match status" value="1"/>
</dbReference>
<sequence length="471" mass="53165">MIAKIIISANEDETRMGLLENGILMEYLVERKEEQHLVGSIFKGKVCNVVRGIQAAFVDIGLEQNAFLYLGNKKNVTEGQSLIVQISKDARGTKGPTANREITLPGRYVVLLPQADYVGISRKITDKEERERLNMICEGVRPAGMGIVVRTAATGVARELLERDVQELAADWKVLAARERVAKAPCLLRRELDLPIRIVRDYLRPELTEIVIDNLPIYKRVEELLAEMPQAQDIRVTLYQGLEDIFEYHKQGEAVAGISDRQVTLPSGGYLVIDHTEAMTVIDVNSGKFSGRENLEETIMQINREAALEIARQLRLRDIGGIIVVDFIDMHTDNHKREIMNSLQQALKGDKMHPKVQDITVLNLVEITRKKSRQNLSSVLYTPCPVCNGSGRVQSRENLSLEIKRRLRTLLKRRSSSKNLLITANPWLAEWLVSKDLRAWERELACSLKVEADASLHVESFMILDNSGVDK</sequence>
<evidence type="ECO:0000256" key="7">
    <source>
        <dbReference type="ARBA" id="ARBA00022842"/>
    </source>
</evidence>
<gene>
    <name evidence="11" type="ORF">BHW43_06995</name>
</gene>
<dbReference type="GO" id="GO:0046872">
    <property type="term" value="F:metal ion binding"/>
    <property type="evidence" value="ECO:0007669"/>
    <property type="project" value="UniProtKB-KW"/>
</dbReference>
<dbReference type="STRING" id="626940.BHW43_06995"/>
<evidence type="ECO:0000256" key="5">
    <source>
        <dbReference type="ARBA" id="ARBA00022759"/>
    </source>
</evidence>
<reference evidence="11 12" key="1">
    <citation type="journal article" date="2016" name="Nat. Biotechnol.">
        <title>Measurement of bacterial replication rates in microbial communities.</title>
        <authorList>
            <person name="Brown C.T."/>
            <person name="Olm M.R."/>
            <person name="Thomas B.C."/>
            <person name="Banfield J.F."/>
        </authorList>
    </citation>
    <scope>NUCLEOTIDE SEQUENCE [LARGE SCALE GENOMIC DNA]</scope>
    <source>
        <strain evidence="11">46_33</strain>
    </source>
</reference>
<dbReference type="GO" id="GO:0005737">
    <property type="term" value="C:cytoplasm"/>
    <property type="evidence" value="ECO:0007669"/>
    <property type="project" value="TreeGrafter"/>
</dbReference>
<dbReference type="Proteomes" id="UP000186777">
    <property type="component" value="Unassembled WGS sequence"/>
</dbReference>
<dbReference type="EMBL" id="MNTG01000031">
    <property type="protein sequence ID" value="OLA37306.1"/>
    <property type="molecule type" value="Genomic_DNA"/>
</dbReference>
<dbReference type="PANTHER" id="PTHR30001:SF1">
    <property type="entry name" value="RIBONUCLEASE E_G-LIKE PROTEIN, CHLOROPLASTIC"/>
    <property type="match status" value="1"/>
</dbReference>
<evidence type="ECO:0000256" key="8">
    <source>
        <dbReference type="ARBA" id="ARBA00022884"/>
    </source>
</evidence>
<dbReference type="GO" id="GO:0003723">
    <property type="term" value="F:RNA binding"/>
    <property type="evidence" value="ECO:0007669"/>
    <property type="project" value="UniProtKB-KW"/>
</dbReference>
<evidence type="ECO:0000256" key="3">
    <source>
        <dbReference type="ARBA" id="ARBA00022722"/>
    </source>
</evidence>
<dbReference type="GO" id="GO:0004540">
    <property type="term" value="F:RNA nuclease activity"/>
    <property type="evidence" value="ECO:0007669"/>
    <property type="project" value="InterPro"/>
</dbReference>
<keyword evidence="2" id="KW-0963">Cytoplasm</keyword>
<evidence type="ECO:0000256" key="1">
    <source>
        <dbReference type="ARBA" id="ARBA00001946"/>
    </source>
</evidence>
<keyword evidence="6" id="KW-0378">Hydrolase</keyword>
<dbReference type="RefSeq" id="WP_303680011.1">
    <property type="nucleotide sequence ID" value="NZ_MNTG01000031.1"/>
</dbReference>
<comment type="cofactor">
    <cofactor evidence="1">
        <name>Mg(2+)</name>
        <dbReference type="ChEBI" id="CHEBI:18420"/>
    </cofactor>
</comment>
<evidence type="ECO:0000313" key="12">
    <source>
        <dbReference type="Proteomes" id="UP000186777"/>
    </source>
</evidence>
<dbReference type="InterPro" id="IPR012340">
    <property type="entry name" value="NA-bd_OB-fold"/>
</dbReference>
<dbReference type="InterPro" id="IPR048583">
    <property type="entry name" value="RNase_E_G_thioredoxin-like"/>
</dbReference>
<evidence type="ECO:0000259" key="10">
    <source>
        <dbReference type="Pfam" id="PF20833"/>
    </source>
</evidence>
<dbReference type="GO" id="GO:0004519">
    <property type="term" value="F:endonuclease activity"/>
    <property type="evidence" value="ECO:0007669"/>
    <property type="project" value="UniProtKB-KW"/>
</dbReference>
<dbReference type="Pfam" id="PF10150">
    <property type="entry name" value="RNase_E_G"/>
    <property type="match status" value="1"/>
</dbReference>
<dbReference type="Gene3D" id="3.40.1260.20">
    <property type="entry name" value="Ribonuclease E, catalytic domain"/>
    <property type="match status" value="1"/>
</dbReference>
<name>A0A1Q6R4Q4_9FIRM</name>
<proteinExistence type="predicted"/>
<dbReference type="InterPro" id="IPR019307">
    <property type="entry name" value="RNA-bd_AU-1/RNase_E/G"/>
</dbReference>
<keyword evidence="7" id="KW-0460">Magnesium</keyword>
<organism evidence="11 12">
    <name type="scientific">Phascolarctobacterium succinatutens</name>
    <dbReference type="NCBI Taxonomy" id="626940"/>
    <lineage>
        <taxon>Bacteria</taxon>
        <taxon>Bacillati</taxon>
        <taxon>Bacillota</taxon>
        <taxon>Negativicutes</taxon>
        <taxon>Acidaminococcales</taxon>
        <taxon>Acidaminococcaceae</taxon>
        <taxon>Phascolarctobacterium</taxon>
    </lineage>
</organism>
<evidence type="ECO:0000256" key="2">
    <source>
        <dbReference type="ARBA" id="ARBA00022490"/>
    </source>
</evidence>
<evidence type="ECO:0000256" key="4">
    <source>
        <dbReference type="ARBA" id="ARBA00022723"/>
    </source>
</evidence>
<feature type="domain" description="RNase E/G thioredoxin-like" evidence="10">
    <location>
        <begin position="383"/>
        <end position="463"/>
    </location>
</feature>
<dbReference type="Gene3D" id="2.40.50.140">
    <property type="entry name" value="Nucleic acid-binding proteins"/>
    <property type="match status" value="1"/>
</dbReference>
<comment type="caution">
    <text evidence="11">The sequence shown here is derived from an EMBL/GenBank/DDBJ whole genome shotgun (WGS) entry which is preliminary data.</text>
</comment>
<dbReference type="NCBIfam" id="TIGR00757">
    <property type="entry name" value="RNaseEG"/>
    <property type="match status" value="1"/>
</dbReference>
<dbReference type="GO" id="GO:0016787">
    <property type="term" value="F:hydrolase activity"/>
    <property type="evidence" value="ECO:0007669"/>
    <property type="project" value="UniProtKB-KW"/>
</dbReference>
<accession>A0A1Q6R4Q4</accession>